<accession>A0A165LUU9</accession>
<dbReference type="Proteomes" id="UP000077266">
    <property type="component" value="Unassembled WGS sequence"/>
</dbReference>
<proteinExistence type="predicted"/>
<evidence type="ECO:0000313" key="1">
    <source>
        <dbReference type="EMBL" id="KZV98358.1"/>
    </source>
</evidence>
<protein>
    <submittedName>
        <fullName evidence="1">Uncharacterized protein</fullName>
    </submittedName>
</protein>
<sequence length="202" mass="22020">MSPIQRTVSMPCPSPTNSPLVRHEELSQAALMFTSDDSDFKVPVTIFSSGDAEEWKSWIYPEYIVSELQVEEDFFIPPLAPIDDAALSVLLTDHYVHPVQHADAEGKMRVDEVFPLSGDMVDDSLLVPAEPLLSTENTVSDIAPSGDVVTAGVPFLGVNLSLGEPHDVPTCYSLDLIPPIIRDEGSPVPRQAASNFPSFFSH</sequence>
<reference evidence="1 2" key="1">
    <citation type="journal article" date="2016" name="Mol. Biol. Evol.">
        <title>Comparative Genomics of Early-Diverging Mushroom-Forming Fungi Provides Insights into the Origins of Lignocellulose Decay Capabilities.</title>
        <authorList>
            <person name="Nagy L.G."/>
            <person name="Riley R."/>
            <person name="Tritt A."/>
            <person name="Adam C."/>
            <person name="Daum C."/>
            <person name="Floudas D."/>
            <person name="Sun H."/>
            <person name="Yadav J.S."/>
            <person name="Pangilinan J."/>
            <person name="Larsson K.H."/>
            <person name="Matsuura K."/>
            <person name="Barry K."/>
            <person name="Labutti K."/>
            <person name="Kuo R."/>
            <person name="Ohm R.A."/>
            <person name="Bhattacharya S.S."/>
            <person name="Shirouzu T."/>
            <person name="Yoshinaga Y."/>
            <person name="Martin F.M."/>
            <person name="Grigoriev I.V."/>
            <person name="Hibbett D.S."/>
        </authorList>
    </citation>
    <scope>NUCLEOTIDE SEQUENCE [LARGE SCALE GENOMIC DNA]</scope>
    <source>
        <strain evidence="1 2">HHB12029</strain>
    </source>
</reference>
<dbReference type="EMBL" id="KV425920">
    <property type="protein sequence ID" value="KZV98358.1"/>
    <property type="molecule type" value="Genomic_DNA"/>
</dbReference>
<dbReference type="AlphaFoldDB" id="A0A165LUU9"/>
<keyword evidence="2" id="KW-1185">Reference proteome</keyword>
<organism evidence="1 2">
    <name type="scientific">Exidia glandulosa HHB12029</name>
    <dbReference type="NCBI Taxonomy" id="1314781"/>
    <lineage>
        <taxon>Eukaryota</taxon>
        <taxon>Fungi</taxon>
        <taxon>Dikarya</taxon>
        <taxon>Basidiomycota</taxon>
        <taxon>Agaricomycotina</taxon>
        <taxon>Agaricomycetes</taxon>
        <taxon>Auriculariales</taxon>
        <taxon>Exidiaceae</taxon>
        <taxon>Exidia</taxon>
    </lineage>
</organism>
<name>A0A165LUU9_EXIGL</name>
<evidence type="ECO:0000313" key="2">
    <source>
        <dbReference type="Proteomes" id="UP000077266"/>
    </source>
</evidence>
<dbReference type="InParanoid" id="A0A165LUU9"/>
<gene>
    <name evidence="1" type="ORF">EXIGLDRAFT_763661</name>
</gene>